<dbReference type="PANTHER" id="PTHR22604">
    <property type="entry name" value="OXIDOREDUCTASES"/>
    <property type="match status" value="1"/>
</dbReference>
<feature type="domain" description="Gfo/Idh/MocA-like oxidoreductase N-terminal" evidence="6">
    <location>
        <begin position="11"/>
        <end position="94"/>
    </location>
</feature>
<dbReference type="Pfam" id="PF22725">
    <property type="entry name" value="GFO_IDH_MocA_C3"/>
    <property type="match status" value="1"/>
</dbReference>
<dbReference type="InterPro" id="IPR000683">
    <property type="entry name" value="Gfo/Idh/MocA-like_OxRdtase_N"/>
</dbReference>
<dbReference type="GO" id="GO:0047837">
    <property type="term" value="F:D-xylose 1-dehydrogenase (NADP+) activity"/>
    <property type="evidence" value="ECO:0007669"/>
    <property type="project" value="UniProtKB-EC"/>
</dbReference>
<accession>A0AAN9YPS4</accession>
<proteinExistence type="inferred from homology"/>
<name>A0AAN9YPS4_9PEZI</name>
<evidence type="ECO:0000256" key="2">
    <source>
        <dbReference type="ARBA" id="ARBA00023002"/>
    </source>
</evidence>
<dbReference type="Gene3D" id="3.40.50.720">
    <property type="entry name" value="NAD(P)-binding Rossmann-like Domain"/>
    <property type="match status" value="1"/>
</dbReference>
<gene>
    <name evidence="8" type="ORF">SLS62_008009</name>
</gene>
<organism evidence="8 9">
    <name type="scientific">Diatrype stigma</name>
    <dbReference type="NCBI Taxonomy" id="117547"/>
    <lineage>
        <taxon>Eukaryota</taxon>
        <taxon>Fungi</taxon>
        <taxon>Dikarya</taxon>
        <taxon>Ascomycota</taxon>
        <taxon>Pezizomycotina</taxon>
        <taxon>Sordariomycetes</taxon>
        <taxon>Xylariomycetidae</taxon>
        <taxon>Xylariales</taxon>
        <taxon>Diatrypaceae</taxon>
        <taxon>Diatrype</taxon>
    </lineage>
</organism>
<dbReference type="PANTHER" id="PTHR22604:SF105">
    <property type="entry name" value="TRANS-1,2-DIHYDROBENZENE-1,2-DIOL DEHYDROGENASE"/>
    <property type="match status" value="1"/>
</dbReference>
<dbReference type="InterPro" id="IPR055170">
    <property type="entry name" value="GFO_IDH_MocA-like_dom"/>
</dbReference>
<feature type="domain" description="GFO/IDH/MocA-like oxidoreductase" evidence="7">
    <location>
        <begin position="150"/>
        <end position="231"/>
    </location>
</feature>
<comment type="catalytic activity">
    <reaction evidence="5">
        <text>D-xylose + NADP(+) = D-xylono-1,5-lactone + NADPH + H(+)</text>
        <dbReference type="Rhea" id="RHEA:22000"/>
        <dbReference type="ChEBI" id="CHEBI:15378"/>
        <dbReference type="ChEBI" id="CHEBI:15867"/>
        <dbReference type="ChEBI" id="CHEBI:53455"/>
        <dbReference type="ChEBI" id="CHEBI:57783"/>
        <dbReference type="ChEBI" id="CHEBI:58349"/>
        <dbReference type="EC" id="1.1.1.179"/>
    </reaction>
</comment>
<evidence type="ECO:0000256" key="4">
    <source>
        <dbReference type="ARBA" id="ARBA00042988"/>
    </source>
</evidence>
<evidence type="ECO:0000313" key="9">
    <source>
        <dbReference type="Proteomes" id="UP001320420"/>
    </source>
</evidence>
<dbReference type="Pfam" id="PF01408">
    <property type="entry name" value="GFO_IDH_MocA"/>
    <property type="match status" value="1"/>
</dbReference>
<keyword evidence="9" id="KW-1185">Reference proteome</keyword>
<evidence type="ECO:0000256" key="5">
    <source>
        <dbReference type="ARBA" id="ARBA00049233"/>
    </source>
</evidence>
<dbReference type="SUPFAM" id="SSF51735">
    <property type="entry name" value="NAD(P)-binding Rossmann-fold domains"/>
    <property type="match status" value="1"/>
</dbReference>
<dbReference type="Proteomes" id="UP001320420">
    <property type="component" value="Unassembled WGS sequence"/>
</dbReference>
<dbReference type="Gene3D" id="3.30.360.10">
    <property type="entry name" value="Dihydrodipicolinate Reductase, domain 2"/>
    <property type="match status" value="1"/>
</dbReference>
<keyword evidence="2" id="KW-0560">Oxidoreductase</keyword>
<dbReference type="EMBL" id="JAKJXP020000071">
    <property type="protein sequence ID" value="KAK7750017.1"/>
    <property type="molecule type" value="Genomic_DNA"/>
</dbReference>
<evidence type="ECO:0000256" key="1">
    <source>
        <dbReference type="ARBA" id="ARBA00010928"/>
    </source>
</evidence>
<evidence type="ECO:0000259" key="7">
    <source>
        <dbReference type="Pfam" id="PF22725"/>
    </source>
</evidence>
<dbReference type="InterPro" id="IPR036291">
    <property type="entry name" value="NAD(P)-bd_dom_sf"/>
</dbReference>
<dbReference type="GO" id="GO:0000166">
    <property type="term" value="F:nucleotide binding"/>
    <property type="evidence" value="ECO:0007669"/>
    <property type="project" value="InterPro"/>
</dbReference>
<reference evidence="8 9" key="1">
    <citation type="submission" date="2024-02" db="EMBL/GenBank/DDBJ databases">
        <title>De novo assembly and annotation of 12 fungi associated with fruit tree decline syndrome in Ontario, Canada.</title>
        <authorList>
            <person name="Sulman M."/>
            <person name="Ellouze W."/>
            <person name="Ilyukhin E."/>
        </authorList>
    </citation>
    <scope>NUCLEOTIDE SEQUENCE [LARGE SCALE GENOMIC DNA]</scope>
    <source>
        <strain evidence="8 9">M11/M66-122</strain>
    </source>
</reference>
<dbReference type="SUPFAM" id="SSF55347">
    <property type="entry name" value="Glyceraldehyde-3-phosphate dehydrogenase-like, C-terminal domain"/>
    <property type="match status" value="1"/>
</dbReference>
<comment type="caution">
    <text evidence="8">The sequence shown here is derived from an EMBL/GenBank/DDBJ whole genome shotgun (WGS) entry which is preliminary data.</text>
</comment>
<dbReference type="InterPro" id="IPR050984">
    <property type="entry name" value="Gfo/Idh/MocA_domain"/>
</dbReference>
<protein>
    <recommendedName>
        <fullName evidence="3">D-xylose 1-dehydrogenase (NADP(+), D-xylono-1,5-lactone-forming)</fullName>
        <ecNumber evidence="3">1.1.1.179</ecNumber>
    </recommendedName>
    <alternativeName>
        <fullName evidence="4">D-xylose-NADP dehydrogenase</fullName>
    </alternativeName>
</protein>
<evidence type="ECO:0000256" key="3">
    <source>
        <dbReference type="ARBA" id="ARBA00038984"/>
    </source>
</evidence>
<dbReference type="EC" id="1.1.1.179" evidence="3"/>
<comment type="similarity">
    <text evidence="1">Belongs to the Gfo/Idh/MocA family.</text>
</comment>
<dbReference type="AlphaFoldDB" id="A0AAN9YPS4"/>
<evidence type="ECO:0000313" key="8">
    <source>
        <dbReference type="EMBL" id="KAK7750017.1"/>
    </source>
</evidence>
<evidence type="ECO:0000259" key="6">
    <source>
        <dbReference type="Pfam" id="PF01408"/>
    </source>
</evidence>
<sequence length="387" mass="43384">MALITPAKSHPEVIIHAVAARDKTRATAFSRKHGIPVVKNSYDEILDDPAIDAVYIPLPNGLHFEWTLKALSKGKHVLLEKPSTNNAEEADILFHHRLLFPSTTGKKTPVLMEAFHPRFTPAWRQFMAVLDPPSISHVVARAMIPSFFIPRDDDIRFDYSLGGGSLLDVGTYTVVALRDAFGTEPTKCIEARLTPMAPPRERCDHTFHAKLRFPNGGVGEVDGSLRAPNTRLSLPTITVTHKPVAAPEEQEAGAGEEVTRTRRVVFHNFMFSPHYHRIDVEDKFEVTKKGEEGTSTVVREFTRTESKKAYTFREVASWPSDQPPGEPHWSTYRYMLEQFVNRIKGREGSGIFISHEDSVAQARALDMIYGKSGLGLRPTCEKLSEFV</sequence>